<evidence type="ECO:0000313" key="3">
    <source>
        <dbReference type="Proteomes" id="UP000311382"/>
    </source>
</evidence>
<comment type="caution">
    <text evidence="2">The sequence shown here is derived from an EMBL/GenBank/DDBJ whole genome shotgun (WGS) entry which is preliminary data.</text>
</comment>
<feature type="compositionally biased region" description="Polar residues" evidence="1">
    <location>
        <begin position="201"/>
        <end position="211"/>
    </location>
</feature>
<feature type="region of interest" description="Disordered" evidence="1">
    <location>
        <begin position="189"/>
        <end position="221"/>
    </location>
</feature>
<dbReference type="Proteomes" id="UP000311382">
    <property type="component" value="Unassembled WGS sequence"/>
</dbReference>
<dbReference type="AlphaFoldDB" id="A0A5C5FRP2"/>
<accession>A0A5C5FRP2</accession>
<organism evidence="2 3">
    <name type="scientific">Rhodotorula diobovata</name>
    <dbReference type="NCBI Taxonomy" id="5288"/>
    <lineage>
        <taxon>Eukaryota</taxon>
        <taxon>Fungi</taxon>
        <taxon>Dikarya</taxon>
        <taxon>Basidiomycota</taxon>
        <taxon>Pucciniomycotina</taxon>
        <taxon>Microbotryomycetes</taxon>
        <taxon>Sporidiobolales</taxon>
        <taxon>Sporidiobolaceae</taxon>
        <taxon>Rhodotorula</taxon>
    </lineage>
</organism>
<name>A0A5C5FRP2_9BASI</name>
<sequence>MFSLDRRERPRRFAWSSLRPSARNPFLPLARRFSRAPTIEPAASEPESETVQVYNDHPRNQPVRYIESPALSILNEALVKCTWQGGGYASSNSGSLQKYTSTVIKKTQPWETFFPAAFHRAYWAAVGSVPDLAATPQQRRHLASEGDVADVTMSNILSALPAILTPLLNFRCVGILEVAIHQHPTVKLPSATLGDTKDGPSVSSEADSTKASCAPLAPQAH</sequence>
<keyword evidence="3" id="KW-1185">Reference proteome</keyword>
<dbReference type="OrthoDB" id="10486478at2759"/>
<protein>
    <submittedName>
        <fullName evidence="2">Uncharacterized protein</fullName>
    </submittedName>
</protein>
<evidence type="ECO:0000256" key="1">
    <source>
        <dbReference type="SAM" id="MobiDB-lite"/>
    </source>
</evidence>
<reference evidence="2 3" key="1">
    <citation type="submission" date="2019-03" db="EMBL/GenBank/DDBJ databases">
        <title>Rhodosporidium diobovatum UCD-FST 08-225 genome sequencing, assembly, and annotation.</title>
        <authorList>
            <person name="Fakankun I.U."/>
            <person name="Fristensky B."/>
            <person name="Levin D.B."/>
        </authorList>
    </citation>
    <scope>NUCLEOTIDE SEQUENCE [LARGE SCALE GENOMIC DNA]</scope>
    <source>
        <strain evidence="2 3">UCD-FST 08-225</strain>
    </source>
</reference>
<gene>
    <name evidence="2" type="ORF">DMC30DRAFT_400154</name>
</gene>
<proteinExistence type="predicted"/>
<evidence type="ECO:0000313" key="2">
    <source>
        <dbReference type="EMBL" id="TNY19557.1"/>
    </source>
</evidence>
<dbReference type="EMBL" id="SOZI01000092">
    <property type="protein sequence ID" value="TNY19557.1"/>
    <property type="molecule type" value="Genomic_DNA"/>
</dbReference>